<dbReference type="Pfam" id="PF12511">
    <property type="entry name" value="DUF3716"/>
    <property type="match status" value="1"/>
</dbReference>
<proteinExistence type="predicted"/>
<comment type="caution">
    <text evidence="1">The sequence shown here is derived from an EMBL/GenBank/DDBJ whole genome shotgun (WGS) entry which is preliminary data.</text>
</comment>
<gene>
    <name evidence="1" type="ORF">AJ79_02055</name>
</gene>
<dbReference type="OrthoDB" id="4188061at2759"/>
<dbReference type="EMBL" id="PDNB01000021">
    <property type="protein sequence ID" value="PGH15888.1"/>
    <property type="molecule type" value="Genomic_DNA"/>
</dbReference>
<dbReference type="Proteomes" id="UP000223968">
    <property type="component" value="Unassembled WGS sequence"/>
</dbReference>
<evidence type="ECO:0000313" key="2">
    <source>
        <dbReference type="Proteomes" id="UP000223968"/>
    </source>
</evidence>
<keyword evidence="2" id="KW-1185">Reference proteome</keyword>
<sequence length="131" mass="14102">MNERQVLSHRPSYINAILIQSRGRPEVQACIACRSGPGLHPFPECRRLPGHFGGACGNCKWRDHASRCSVRDDEDVVEVIDVLDSDNEGGNGGPRVITDGSTPASALLVRAGRLGSLCTTPRQGLHLYVGV</sequence>
<organism evidence="1 2">
    <name type="scientific">Helicocarpus griseus UAMH5409</name>
    <dbReference type="NCBI Taxonomy" id="1447875"/>
    <lineage>
        <taxon>Eukaryota</taxon>
        <taxon>Fungi</taxon>
        <taxon>Dikarya</taxon>
        <taxon>Ascomycota</taxon>
        <taxon>Pezizomycotina</taxon>
        <taxon>Eurotiomycetes</taxon>
        <taxon>Eurotiomycetidae</taxon>
        <taxon>Onygenales</taxon>
        <taxon>Ajellomycetaceae</taxon>
        <taxon>Helicocarpus</taxon>
    </lineage>
</organism>
<reference evidence="1 2" key="1">
    <citation type="submission" date="2017-10" db="EMBL/GenBank/DDBJ databases">
        <title>Comparative genomics in systemic dimorphic fungi from Ajellomycetaceae.</title>
        <authorList>
            <person name="Munoz J.F."/>
            <person name="Mcewen J.G."/>
            <person name="Clay O.K."/>
            <person name="Cuomo C.A."/>
        </authorList>
    </citation>
    <scope>NUCLEOTIDE SEQUENCE [LARGE SCALE GENOMIC DNA]</scope>
    <source>
        <strain evidence="1 2">UAMH5409</strain>
    </source>
</reference>
<evidence type="ECO:0000313" key="1">
    <source>
        <dbReference type="EMBL" id="PGH15888.1"/>
    </source>
</evidence>
<protein>
    <submittedName>
        <fullName evidence="1">Uncharacterized protein</fullName>
    </submittedName>
</protein>
<dbReference type="InterPro" id="IPR022190">
    <property type="entry name" value="DUF3716"/>
</dbReference>
<dbReference type="AlphaFoldDB" id="A0A2B7Y4V2"/>
<accession>A0A2B7Y4V2</accession>
<dbReference type="STRING" id="1447875.A0A2B7Y4V2"/>
<name>A0A2B7Y4V2_9EURO</name>